<evidence type="ECO:0000313" key="3">
    <source>
        <dbReference type="Proteomes" id="UP000275267"/>
    </source>
</evidence>
<dbReference type="Pfam" id="PF00646">
    <property type="entry name" value="F-box"/>
    <property type="match status" value="1"/>
</dbReference>
<evidence type="ECO:0000259" key="1">
    <source>
        <dbReference type="PROSITE" id="PS50181"/>
    </source>
</evidence>
<organism evidence="2 3">
    <name type="scientific">Panicum miliaceum</name>
    <name type="common">Proso millet</name>
    <name type="synonym">Broomcorn millet</name>
    <dbReference type="NCBI Taxonomy" id="4540"/>
    <lineage>
        <taxon>Eukaryota</taxon>
        <taxon>Viridiplantae</taxon>
        <taxon>Streptophyta</taxon>
        <taxon>Embryophyta</taxon>
        <taxon>Tracheophyta</taxon>
        <taxon>Spermatophyta</taxon>
        <taxon>Magnoliopsida</taxon>
        <taxon>Liliopsida</taxon>
        <taxon>Poales</taxon>
        <taxon>Poaceae</taxon>
        <taxon>PACMAD clade</taxon>
        <taxon>Panicoideae</taxon>
        <taxon>Panicodae</taxon>
        <taxon>Paniceae</taxon>
        <taxon>Panicinae</taxon>
        <taxon>Panicum</taxon>
        <taxon>Panicum sect. Panicum</taxon>
    </lineage>
</organism>
<proteinExistence type="predicted"/>
<accession>A0A3L6RY59</accession>
<name>A0A3L6RY59_PANMI</name>
<dbReference type="InterPro" id="IPR053772">
    <property type="entry name" value="At1g61320/At1g61330-like"/>
</dbReference>
<dbReference type="Gene3D" id="1.20.1280.50">
    <property type="match status" value="1"/>
</dbReference>
<sequence>MEDNLPCTSSRARPNHCHGKQIFKTSKLGFQLSDLPEDMLCKILSELPLKEVIRTSVLSSKWRHVRTINPKLRFDGMTMRSHRSVYGSNQCTQEFIQNVNAALKQHNGMFVEDFELNLGFTIPTMLENTSKFSQLRYLVLELTLNYIDSGNILSLASYLKAAPLVEKFELHFNDFICPHLDWEGEPLRSLPQCPHIYLKDLYITGFSACTGQLEILLRTLENAPGLEVVTLDPALRSGKNIDALLSQIAHEISRRHLRGRISPSTKLCIL</sequence>
<dbReference type="EMBL" id="PQIB02000006">
    <property type="protein sequence ID" value="RLN11933.1"/>
    <property type="molecule type" value="Genomic_DNA"/>
</dbReference>
<dbReference type="AlphaFoldDB" id="A0A3L6RY59"/>
<dbReference type="Proteomes" id="UP000275267">
    <property type="component" value="Unassembled WGS sequence"/>
</dbReference>
<dbReference type="InterPro" id="IPR053781">
    <property type="entry name" value="F-box_AtFBL13-like"/>
</dbReference>
<dbReference type="SUPFAM" id="SSF81383">
    <property type="entry name" value="F-box domain"/>
    <property type="match status" value="1"/>
</dbReference>
<keyword evidence="3" id="KW-1185">Reference proteome</keyword>
<reference evidence="3" key="1">
    <citation type="journal article" date="2019" name="Nat. Commun.">
        <title>The genome of broomcorn millet.</title>
        <authorList>
            <person name="Zou C."/>
            <person name="Miki D."/>
            <person name="Li D."/>
            <person name="Tang Q."/>
            <person name="Xiao L."/>
            <person name="Rajput S."/>
            <person name="Deng P."/>
            <person name="Jia W."/>
            <person name="Huang R."/>
            <person name="Zhang M."/>
            <person name="Sun Y."/>
            <person name="Hu J."/>
            <person name="Fu X."/>
            <person name="Schnable P.S."/>
            <person name="Li F."/>
            <person name="Zhang H."/>
            <person name="Feng B."/>
            <person name="Zhu X."/>
            <person name="Liu R."/>
            <person name="Schnable J.C."/>
            <person name="Zhu J.-K."/>
            <person name="Zhang H."/>
        </authorList>
    </citation>
    <scope>NUCLEOTIDE SEQUENCE [LARGE SCALE GENOMIC DNA]</scope>
</reference>
<evidence type="ECO:0000313" key="2">
    <source>
        <dbReference type="EMBL" id="RLN11933.1"/>
    </source>
</evidence>
<protein>
    <recommendedName>
        <fullName evidence="1">F-box domain-containing protein</fullName>
    </recommendedName>
</protein>
<dbReference type="InterPro" id="IPR001810">
    <property type="entry name" value="F-box_dom"/>
</dbReference>
<dbReference type="PROSITE" id="PS50181">
    <property type="entry name" value="FBOX"/>
    <property type="match status" value="1"/>
</dbReference>
<dbReference type="InterPro" id="IPR036047">
    <property type="entry name" value="F-box-like_dom_sf"/>
</dbReference>
<dbReference type="InterPro" id="IPR055357">
    <property type="entry name" value="LRR_At1g61320_AtMIF1"/>
</dbReference>
<dbReference type="CDD" id="cd22160">
    <property type="entry name" value="F-box_AtFBL13-like"/>
    <property type="match status" value="1"/>
</dbReference>
<gene>
    <name evidence="2" type="ORF">C2845_PM09G05790</name>
</gene>
<dbReference type="STRING" id="4540.A0A3L6RY59"/>
<feature type="domain" description="F-box" evidence="1">
    <location>
        <begin position="29"/>
        <end position="77"/>
    </location>
</feature>
<comment type="caution">
    <text evidence="2">The sequence shown here is derived from an EMBL/GenBank/DDBJ whole genome shotgun (WGS) entry which is preliminary data.</text>
</comment>
<dbReference type="PANTHER" id="PTHR34145:SF57">
    <property type="entry name" value="F-BOX DOMAIN-CONTAINING PROTEIN"/>
    <property type="match status" value="1"/>
</dbReference>
<dbReference type="PANTHER" id="PTHR34145">
    <property type="entry name" value="OS02G0105600 PROTEIN"/>
    <property type="match status" value="1"/>
</dbReference>
<dbReference type="Pfam" id="PF23622">
    <property type="entry name" value="LRR_At1g61320_AtMIF1"/>
    <property type="match status" value="1"/>
</dbReference>
<dbReference type="OrthoDB" id="674776at2759"/>